<dbReference type="InterPro" id="IPR004163">
    <property type="entry name" value="CoA_transf_BS"/>
</dbReference>
<proteinExistence type="predicted"/>
<reference evidence="1" key="1">
    <citation type="submission" date="2023-03" db="EMBL/GenBank/DDBJ databases">
        <authorList>
            <person name="Steffen K."/>
            <person name="Cardenas P."/>
        </authorList>
    </citation>
    <scope>NUCLEOTIDE SEQUENCE</scope>
</reference>
<dbReference type="AlphaFoldDB" id="A0AA35WVN5"/>
<dbReference type="EMBL" id="CASHTH010002322">
    <property type="protein sequence ID" value="CAI8028287.1"/>
    <property type="molecule type" value="Genomic_DNA"/>
</dbReference>
<dbReference type="PROSITE" id="PS01273">
    <property type="entry name" value="COA_TRANSF_1"/>
    <property type="match status" value="1"/>
</dbReference>
<evidence type="ECO:0000313" key="1">
    <source>
        <dbReference type="EMBL" id="CAI8028287.1"/>
    </source>
</evidence>
<keyword evidence="2" id="KW-1185">Reference proteome</keyword>
<gene>
    <name evidence="1" type="ORF">GBAR_LOCUS16148</name>
</gene>
<dbReference type="InterPro" id="IPR004165">
    <property type="entry name" value="CoA_trans_fam_I"/>
</dbReference>
<protein>
    <submittedName>
        <fullName evidence="1">Succinyl-CoA:3-ketoacid coenzyme A transferase 1, mitochondrial</fullName>
    </submittedName>
</protein>
<accession>A0AA35WVN5</accession>
<dbReference type="InterPro" id="IPR037171">
    <property type="entry name" value="NagB/RpiA_transferase-like"/>
</dbReference>
<evidence type="ECO:0000313" key="2">
    <source>
        <dbReference type="Proteomes" id="UP001174909"/>
    </source>
</evidence>
<comment type="caution">
    <text evidence="1">The sequence shown here is derived from an EMBL/GenBank/DDBJ whole genome shotgun (WGS) entry which is preliminary data.</text>
</comment>
<dbReference type="PANTHER" id="PTHR13707">
    <property type="entry name" value="KETOACID-COENZYME A TRANSFERASE"/>
    <property type="match status" value="1"/>
</dbReference>
<sequence>MAWWLWSLPRARRGLPSLSRLASQSKRGLSVSSSRDVQFYETAESTVEDVANGSKLLVGGFGLCGIPENLIGALRRKGVRDLVIASNNAGVDGFGLGLLLEGRQVKRMISSYVGENAEFERQFLSGALEVELTPQVTSHYIHSL</sequence>
<dbReference type="SUPFAM" id="SSF100950">
    <property type="entry name" value="NagB/RpiA/CoA transferase-like"/>
    <property type="match status" value="1"/>
</dbReference>
<name>A0AA35WVN5_GEOBA</name>
<dbReference type="PANTHER" id="PTHR13707:SF23">
    <property type="entry name" value="SUCCINYL-COA:3-KETOACID-COENZYME A TRANSFERASE"/>
    <property type="match status" value="1"/>
</dbReference>
<organism evidence="1 2">
    <name type="scientific">Geodia barretti</name>
    <name type="common">Barrett's horny sponge</name>
    <dbReference type="NCBI Taxonomy" id="519541"/>
    <lineage>
        <taxon>Eukaryota</taxon>
        <taxon>Metazoa</taxon>
        <taxon>Porifera</taxon>
        <taxon>Demospongiae</taxon>
        <taxon>Heteroscleromorpha</taxon>
        <taxon>Tetractinellida</taxon>
        <taxon>Astrophorina</taxon>
        <taxon>Geodiidae</taxon>
        <taxon>Geodia</taxon>
    </lineage>
</organism>
<dbReference type="Pfam" id="PF01144">
    <property type="entry name" value="CoA_trans"/>
    <property type="match status" value="1"/>
</dbReference>
<dbReference type="Proteomes" id="UP001174909">
    <property type="component" value="Unassembled WGS sequence"/>
</dbReference>
<dbReference type="GO" id="GO:0005739">
    <property type="term" value="C:mitochondrion"/>
    <property type="evidence" value="ECO:0007669"/>
    <property type="project" value="TreeGrafter"/>
</dbReference>
<keyword evidence="1" id="KW-0808">Transferase</keyword>
<dbReference type="Gene3D" id="3.40.1080.10">
    <property type="entry name" value="Glutaconate Coenzyme A-transferase"/>
    <property type="match status" value="1"/>
</dbReference>
<dbReference type="GO" id="GO:0008260">
    <property type="term" value="F:succinyl-CoA:3-oxo-acid CoA-transferase activity"/>
    <property type="evidence" value="ECO:0007669"/>
    <property type="project" value="TreeGrafter"/>
</dbReference>